<evidence type="ECO:0000313" key="3">
    <source>
        <dbReference type="EMBL" id="MDJ1177428.1"/>
    </source>
</evidence>
<feature type="compositionally biased region" description="Acidic residues" evidence="2">
    <location>
        <begin position="374"/>
        <end position="398"/>
    </location>
</feature>
<proteinExistence type="predicted"/>
<feature type="coiled-coil region" evidence="1">
    <location>
        <begin position="83"/>
        <end position="194"/>
    </location>
</feature>
<feature type="compositionally biased region" description="Polar residues" evidence="2">
    <location>
        <begin position="421"/>
        <end position="435"/>
    </location>
</feature>
<feature type="compositionally biased region" description="Acidic residues" evidence="2">
    <location>
        <begin position="356"/>
        <end position="366"/>
    </location>
</feature>
<dbReference type="Proteomes" id="UP001231370">
    <property type="component" value="Unassembled WGS sequence"/>
</dbReference>
<protein>
    <submittedName>
        <fullName evidence="3">Uncharacterized protein</fullName>
    </submittedName>
</protein>
<keyword evidence="4" id="KW-1185">Reference proteome</keyword>
<comment type="caution">
    <text evidence="3">The sequence shown here is derived from an EMBL/GenBank/DDBJ whole genome shotgun (WGS) entry which is preliminary data.</text>
</comment>
<feature type="region of interest" description="Disordered" evidence="2">
    <location>
        <begin position="1"/>
        <end position="30"/>
    </location>
</feature>
<evidence type="ECO:0000256" key="2">
    <source>
        <dbReference type="SAM" id="MobiDB-lite"/>
    </source>
</evidence>
<sequence length="463" mass="52560">MNEEHTPTSPFESPKYEPTADSVADKPPTEPEAIAAEAVNPETDGAEFTNVSVELKLDAITHDSLNWQEIEESVNECIAPEVLDALQQEMEQVLHKNVALLDRISQLENALGHSQHALQTYQERQPATEALLSQRLEEINTLQEENKRLSRELEQSRQNNQRQQILVETLSEQLESTQTQTARLERDCAIAQQRCHEQATQLNQRDKFCIDLQTRLHRQQRYTLQFKNALDRCLELSPSHREQILNESPETLDPKLTKIEPGLTPKVVAIQPWSINQWQDTLPETDLCDPRPEAIDTTETQTEHPETRPLESPESANRPHLKLFKPEESSPSNPEMAASPSPAIETLQDAPSQELELLEDPEDLEPEPPSFSAEFDDSEESFMEPEEAQEEETQEQEEVQSTFEESKPAEDLPVEELPLGSESSEVPVNLPQGNWPSPLVYPLRPPKKRKSLAAIDLPSFPRP</sequence>
<reference evidence="3 4" key="1">
    <citation type="submission" date="2023-01" db="EMBL/GenBank/DDBJ databases">
        <title>Novel diversity within Roseofilum (Cyanobacteria; Desertifilaceae) from marine benthic mats with descriptions of four novel species.</title>
        <authorList>
            <person name="Wang Y."/>
            <person name="Berthold D.E."/>
            <person name="Hu J."/>
            <person name="Lefler F.W."/>
            <person name="Laughinghouse H.D. IV."/>
        </authorList>
    </citation>
    <scope>NUCLEOTIDE SEQUENCE [LARGE SCALE GENOMIC DNA]</scope>
    <source>
        <strain evidence="3 4">BLCC-M91</strain>
    </source>
</reference>
<evidence type="ECO:0000256" key="1">
    <source>
        <dbReference type="SAM" id="Coils"/>
    </source>
</evidence>
<dbReference type="EMBL" id="JAQPOK010000004">
    <property type="protein sequence ID" value="MDJ1177428.1"/>
    <property type="molecule type" value="Genomic_DNA"/>
</dbReference>
<evidence type="ECO:0000313" key="4">
    <source>
        <dbReference type="Proteomes" id="UP001231370"/>
    </source>
</evidence>
<dbReference type="RefSeq" id="WP_283760758.1">
    <property type="nucleotide sequence ID" value="NZ_JAQPOK010000004.1"/>
</dbReference>
<keyword evidence="1" id="KW-0175">Coiled coil</keyword>
<gene>
    <name evidence="3" type="ORF">PJF56_00990</name>
</gene>
<feature type="compositionally biased region" description="Basic and acidic residues" evidence="2">
    <location>
        <begin position="301"/>
        <end position="311"/>
    </location>
</feature>
<organism evidence="3 4">
    <name type="scientific">Roseofilum halophilum BLCC-M91</name>
    <dbReference type="NCBI Taxonomy" id="3022259"/>
    <lineage>
        <taxon>Bacteria</taxon>
        <taxon>Bacillati</taxon>
        <taxon>Cyanobacteriota</taxon>
        <taxon>Cyanophyceae</taxon>
        <taxon>Desertifilales</taxon>
        <taxon>Desertifilaceae</taxon>
        <taxon>Roseofilum</taxon>
        <taxon>Roseofilum halophilum</taxon>
    </lineage>
</organism>
<feature type="region of interest" description="Disordered" evidence="2">
    <location>
        <begin position="282"/>
        <end position="463"/>
    </location>
</feature>
<accession>A0ABT7BGM6</accession>
<name>A0ABT7BGM6_9CYAN</name>